<evidence type="ECO:0000313" key="5">
    <source>
        <dbReference type="Proteomes" id="UP000295627"/>
    </source>
</evidence>
<evidence type="ECO:0008006" key="6">
    <source>
        <dbReference type="Google" id="ProtNLM"/>
    </source>
</evidence>
<proteinExistence type="predicted"/>
<organism evidence="2 5">
    <name type="scientific">Mycobacteroides franklinii</name>
    <dbReference type="NCBI Taxonomy" id="948102"/>
    <lineage>
        <taxon>Bacteria</taxon>
        <taxon>Bacillati</taxon>
        <taxon>Actinomycetota</taxon>
        <taxon>Actinomycetes</taxon>
        <taxon>Mycobacteriales</taxon>
        <taxon>Mycobacteriaceae</taxon>
        <taxon>Mycobacteroides</taxon>
    </lineage>
</organism>
<evidence type="ECO:0000256" key="1">
    <source>
        <dbReference type="SAM" id="SignalP"/>
    </source>
</evidence>
<dbReference type="AlphaFoldDB" id="A0A4V3A5M7"/>
<feature type="chain" id="PRO_5038239445" description="Secreted protein" evidence="1">
    <location>
        <begin position="25"/>
        <end position="166"/>
    </location>
</feature>
<dbReference type="RefSeq" id="WP_078334123.1">
    <property type="nucleotide sequence ID" value="NZ_MAFQ01000006.1"/>
</dbReference>
<reference evidence="4 5" key="2">
    <citation type="journal article" date="2019" name="Sci. Rep.">
        <title>Extended insight into the Mycobacterium chelonae-abscessus complex through whole genome sequencing of Mycobacterium salmoniphilum outbreak and Mycobacterium salmoniphilum-like strains.</title>
        <authorList>
            <person name="Behra P.R.K."/>
            <person name="Das S."/>
            <person name="Pettersson B.M.F."/>
            <person name="Shirreff L."/>
            <person name="DuCote T."/>
            <person name="Jacobsson K.G."/>
            <person name="Ennis D.G."/>
            <person name="Kirsebom L.A."/>
        </authorList>
    </citation>
    <scope>NUCLEOTIDE SEQUENCE [LARGE SCALE GENOMIC DNA]</scope>
    <source>
        <strain evidence="3 4">CCUG 63697</strain>
        <strain evidence="2 5">DSM 45524</strain>
    </source>
</reference>
<keyword evidence="4" id="KW-1185">Reference proteome</keyword>
<sequence>MRRYLTTAAGALVGSLCLAPAAVADAPDFPDLSTYQADSPASYKQGTVTEFRTPNGLLCRMQPDITGTAAFWCYGNLPAVPAGVNVVSGTDFKRWGFLPPDVNKNAPILPPMHSLTTTGRQTTTSCVVGQDGLTACKSVISYSAGGGEETGFVASPQGSRVWRTKL</sequence>
<keyword evidence="1" id="KW-0732">Signal</keyword>
<protein>
    <recommendedName>
        <fullName evidence="6">Secreted protein</fullName>
    </recommendedName>
</protein>
<dbReference type="Proteomes" id="UP000295165">
    <property type="component" value="Unassembled WGS sequence"/>
</dbReference>
<comment type="caution">
    <text evidence="2">The sequence shown here is derived from an EMBL/GenBank/DDBJ whole genome shotgun (WGS) entry which is preliminary data.</text>
</comment>
<dbReference type="Proteomes" id="UP000295627">
    <property type="component" value="Unassembled WGS sequence"/>
</dbReference>
<feature type="signal peptide" evidence="1">
    <location>
        <begin position="1"/>
        <end position="24"/>
    </location>
</feature>
<gene>
    <name evidence="3" type="ORF">CCUG63697_04265</name>
    <name evidence="2" type="ORF">EJ571_19680</name>
</gene>
<evidence type="ECO:0000313" key="3">
    <source>
        <dbReference type="EMBL" id="TDZ47971.1"/>
    </source>
</evidence>
<accession>A0A4V3A5M7</accession>
<name>A0A4V3A5M7_9MYCO</name>
<dbReference type="EMBL" id="RXLR01000019">
    <property type="protein sequence ID" value="TDH18825.1"/>
    <property type="molecule type" value="Genomic_DNA"/>
</dbReference>
<dbReference type="EMBL" id="PECC01000029">
    <property type="protein sequence ID" value="TDZ47971.1"/>
    <property type="molecule type" value="Genomic_DNA"/>
</dbReference>
<evidence type="ECO:0000313" key="4">
    <source>
        <dbReference type="Proteomes" id="UP000295165"/>
    </source>
</evidence>
<reference evidence="2" key="1">
    <citation type="submission" date="2018-12" db="EMBL/GenBank/DDBJ databases">
        <authorList>
            <person name="Behra P.R.K."/>
            <person name="Das S."/>
            <person name="Pettersson B.M.F."/>
            <person name="Shirreff L."/>
            <person name="Ducote T."/>
            <person name="Jacobsson K.-G."/>
            <person name="Ennis D.G."/>
            <person name="Kirsebom L.A."/>
        </authorList>
    </citation>
    <scope>NUCLEOTIDE SEQUENCE</scope>
    <source>
        <strain evidence="2">DSM 45524</strain>
    </source>
</reference>
<evidence type="ECO:0000313" key="2">
    <source>
        <dbReference type="EMBL" id="TDH18825.1"/>
    </source>
</evidence>